<dbReference type="Proteomes" id="UP001592582">
    <property type="component" value="Unassembled WGS sequence"/>
</dbReference>
<accession>A0ABV6VCM3</accession>
<protein>
    <submittedName>
        <fullName evidence="1">Uncharacterized protein</fullName>
    </submittedName>
</protein>
<comment type="caution">
    <text evidence="1">The sequence shown here is derived from an EMBL/GenBank/DDBJ whole genome shotgun (WGS) entry which is preliminary data.</text>
</comment>
<sequence>MPAVRAARNLAAALALSAVLVGGAAIRANSPHSSAPTGGTAVADAGPAPAGSPAPSDSPTPGDVTWGG</sequence>
<reference evidence="1 2" key="1">
    <citation type="submission" date="2024-09" db="EMBL/GenBank/DDBJ databases">
        <authorList>
            <person name="Lee S.D."/>
        </authorList>
    </citation>
    <scope>NUCLEOTIDE SEQUENCE [LARGE SCALE GENOMIC DNA]</scope>
    <source>
        <strain evidence="1 2">N1-1</strain>
    </source>
</reference>
<gene>
    <name evidence="1" type="ORF">ACEZDG_19235</name>
</gene>
<evidence type="ECO:0000313" key="2">
    <source>
        <dbReference type="Proteomes" id="UP001592582"/>
    </source>
</evidence>
<name>A0ABV6VCM3_9ACTN</name>
<dbReference type="EMBL" id="JBHEZX010000007">
    <property type="protein sequence ID" value="MFC1411403.1"/>
    <property type="molecule type" value="Genomic_DNA"/>
</dbReference>
<keyword evidence="2" id="KW-1185">Reference proteome</keyword>
<evidence type="ECO:0000313" key="1">
    <source>
        <dbReference type="EMBL" id="MFC1411403.1"/>
    </source>
</evidence>
<proteinExistence type="predicted"/>
<organism evidence="1 2">
    <name type="scientific">Streptacidiphilus alkalitolerans</name>
    <dbReference type="NCBI Taxonomy" id="3342712"/>
    <lineage>
        <taxon>Bacteria</taxon>
        <taxon>Bacillati</taxon>
        <taxon>Actinomycetota</taxon>
        <taxon>Actinomycetes</taxon>
        <taxon>Kitasatosporales</taxon>
        <taxon>Streptomycetaceae</taxon>
        <taxon>Streptacidiphilus</taxon>
    </lineage>
</organism>